<reference evidence="9 10" key="1">
    <citation type="submission" date="2018-03" db="EMBL/GenBank/DDBJ databases">
        <title>Genomic Encyclopedia of Archaeal and Bacterial Type Strains, Phase II (KMG-II): from individual species to whole genera.</title>
        <authorList>
            <person name="Goeker M."/>
        </authorList>
    </citation>
    <scope>NUCLEOTIDE SEQUENCE [LARGE SCALE GENOMIC DNA]</scope>
    <source>
        <strain evidence="9 10">DSM 101533</strain>
    </source>
</reference>
<evidence type="ECO:0000256" key="6">
    <source>
        <dbReference type="ARBA" id="ARBA00023316"/>
    </source>
</evidence>
<evidence type="ECO:0000256" key="1">
    <source>
        <dbReference type="ARBA" id="ARBA00004752"/>
    </source>
</evidence>
<dbReference type="RefSeq" id="WP_106358687.1">
    <property type="nucleotide sequence ID" value="NZ_PVTP01000011.1"/>
</dbReference>
<dbReference type="CDD" id="cd16913">
    <property type="entry name" value="YkuD_like"/>
    <property type="match status" value="1"/>
</dbReference>
<gene>
    <name evidence="9" type="ORF">CLV80_11160</name>
</gene>
<accession>A0A2T0VVJ3</accession>
<keyword evidence="3" id="KW-0808">Transferase</keyword>
<evidence type="ECO:0000259" key="8">
    <source>
        <dbReference type="PROSITE" id="PS52029"/>
    </source>
</evidence>
<name>A0A2T0VVJ3_9RHOB</name>
<evidence type="ECO:0000313" key="9">
    <source>
        <dbReference type="EMBL" id="PRY75709.1"/>
    </source>
</evidence>
<dbReference type="PANTHER" id="PTHR36699:SF1">
    <property type="entry name" value="L,D-TRANSPEPTIDASE YAFK-RELATED"/>
    <property type="match status" value="1"/>
</dbReference>
<evidence type="ECO:0000256" key="2">
    <source>
        <dbReference type="ARBA" id="ARBA00005992"/>
    </source>
</evidence>
<dbReference type="InterPro" id="IPR005490">
    <property type="entry name" value="LD_TPept_cat_dom"/>
</dbReference>
<keyword evidence="6 7" id="KW-0961">Cell wall biogenesis/degradation</keyword>
<comment type="caution">
    <text evidence="9">The sequence shown here is derived from an EMBL/GenBank/DDBJ whole genome shotgun (WGS) entry which is preliminary data.</text>
</comment>
<dbReference type="GO" id="GO:0008360">
    <property type="term" value="P:regulation of cell shape"/>
    <property type="evidence" value="ECO:0007669"/>
    <property type="project" value="UniProtKB-UniRule"/>
</dbReference>
<keyword evidence="4 7" id="KW-0133">Cell shape</keyword>
<evidence type="ECO:0000313" key="10">
    <source>
        <dbReference type="Proteomes" id="UP000238007"/>
    </source>
</evidence>
<evidence type="ECO:0000256" key="5">
    <source>
        <dbReference type="ARBA" id="ARBA00022984"/>
    </source>
</evidence>
<keyword evidence="5 7" id="KW-0573">Peptidoglycan synthesis</keyword>
<protein>
    <submittedName>
        <fullName evidence="9">L,D-transpeptidase-like protein</fullName>
    </submittedName>
</protein>
<evidence type="ECO:0000256" key="7">
    <source>
        <dbReference type="PROSITE-ProRule" id="PRU01373"/>
    </source>
</evidence>
<dbReference type="InterPro" id="IPR038063">
    <property type="entry name" value="Transpep_catalytic_dom"/>
</dbReference>
<dbReference type="PROSITE" id="PS51257">
    <property type="entry name" value="PROKAR_LIPOPROTEIN"/>
    <property type="match status" value="1"/>
</dbReference>
<dbReference type="EMBL" id="PVTP01000011">
    <property type="protein sequence ID" value="PRY75709.1"/>
    <property type="molecule type" value="Genomic_DNA"/>
</dbReference>
<dbReference type="SUPFAM" id="SSF141523">
    <property type="entry name" value="L,D-transpeptidase catalytic domain-like"/>
    <property type="match status" value="1"/>
</dbReference>
<evidence type="ECO:0000256" key="4">
    <source>
        <dbReference type="ARBA" id="ARBA00022960"/>
    </source>
</evidence>
<organism evidence="9 10">
    <name type="scientific">Yoonia maritima</name>
    <dbReference type="NCBI Taxonomy" id="1435347"/>
    <lineage>
        <taxon>Bacteria</taxon>
        <taxon>Pseudomonadati</taxon>
        <taxon>Pseudomonadota</taxon>
        <taxon>Alphaproteobacteria</taxon>
        <taxon>Rhodobacterales</taxon>
        <taxon>Paracoccaceae</taxon>
        <taxon>Yoonia</taxon>
    </lineage>
</organism>
<dbReference type="Proteomes" id="UP000238007">
    <property type="component" value="Unassembled WGS sequence"/>
</dbReference>
<dbReference type="PANTHER" id="PTHR36699">
    <property type="entry name" value="LD-TRANSPEPTIDASE"/>
    <property type="match status" value="1"/>
</dbReference>
<dbReference type="GO" id="GO:0016740">
    <property type="term" value="F:transferase activity"/>
    <property type="evidence" value="ECO:0007669"/>
    <property type="project" value="UniProtKB-KW"/>
</dbReference>
<dbReference type="GO" id="GO:0004180">
    <property type="term" value="F:carboxypeptidase activity"/>
    <property type="evidence" value="ECO:0007669"/>
    <property type="project" value="UniProtKB-ARBA"/>
</dbReference>
<dbReference type="Gene3D" id="2.40.440.10">
    <property type="entry name" value="L,D-transpeptidase catalytic domain-like"/>
    <property type="match status" value="1"/>
</dbReference>
<feature type="domain" description="L,D-TPase catalytic" evidence="8">
    <location>
        <begin position="31"/>
        <end position="161"/>
    </location>
</feature>
<dbReference type="OrthoDB" id="9809748at2"/>
<feature type="active site" description="Nucleophile" evidence="7">
    <location>
        <position position="137"/>
    </location>
</feature>
<keyword evidence="10" id="KW-1185">Reference proteome</keyword>
<sequence>MISRRSVMVGAAAGLAGCSAGPQVYSGPQVTRIQVLKGQRTMQLLHQNQLLREFRFQLGFTPEGHKVYEGDGRTPEGSYLIDRRNPNSRYHLSLGISYPNANDVAYARSQGLDPGGDIFIHGTPDPWVGKADWTWGCIAISNKEMDDVYAMVQTGTLVTIYA</sequence>
<dbReference type="GO" id="GO:0009252">
    <property type="term" value="P:peptidoglycan biosynthetic process"/>
    <property type="evidence" value="ECO:0007669"/>
    <property type="project" value="UniProtKB-UniPathway"/>
</dbReference>
<dbReference type="GO" id="GO:0071555">
    <property type="term" value="P:cell wall organization"/>
    <property type="evidence" value="ECO:0007669"/>
    <property type="project" value="UniProtKB-UniRule"/>
</dbReference>
<dbReference type="UniPathway" id="UPA00219"/>
<proteinExistence type="inferred from homology"/>
<dbReference type="Pfam" id="PF03734">
    <property type="entry name" value="YkuD"/>
    <property type="match status" value="1"/>
</dbReference>
<evidence type="ECO:0000256" key="3">
    <source>
        <dbReference type="ARBA" id="ARBA00022679"/>
    </source>
</evidence>
<comment type="similarity">
    <text evidence="2">Belongs to the YkuD family.</text>
</comment>
<comment type="pathway">
    <text evidence="1 7">Cell wall biogenesis; peptidoglycan biosynthesis.</text>
</comment>
<feature type="active site" description="Proton donor/acceptor" evidence="7">
    <location>
        <position position="121"/>
    </location>
</feature>
<dbReference type="AlphaFoldDB" id="A0A2T0VVJ3"/>
<dbReference type="PROSITE" id="PS52029">
    <property type="entry name" value="LD_TPASE"/>
    <property type="match status" value="1"/>
</dbReference>